<proteinExistence type="evidence at transcript level"/>
<dbReference type="EMBL" id="KF860732">
    <property type="protein sequence ID" value="AIW62634.1"/>
    <property type="molecule type" value="mRNA"/>
</dbReference>
<evidence type="ECO:0000313" key="1">
    <source>
        <dbReference type="EMBL" id="AIW62634.1"/>
    </source>
</evidence>
<reference evidence="1" key="1">
    <citation type="submission" date="2013-11" db="EMBL/GenBank/DDBJ databases">
        <authorList>
            <person name="Thropp P.A."/>
            <person name="Correa S.M."/>
            <person name="Garb J.E."/>
            <person name="Binford G.J."/>
        </authorList>
    </citation>
    <scope>NUCLEOTIDE SEQUENCE</scope>
    <source>
        <tissue evidence="1">Venom gland</tissue>
    </source>
</reference>
<name>A0A0A0V6V4_SCYTH</name>
<organism evidence="1">
    <name type="scientific">Scytodes thoracica</name>
    <name type="common">Spitting spider</name>
    <name type="synonym">Aranea thoracica</name>
    <dbReference type="NCBI Taxonomy" id="1112478"/>
    <lineage>
        <taxon>Eukaryota</taxon>
        <taxon>Metazoa</taxon>
        <taxon>Ecdysozoa</taxon>
        <taxon>Arthropoda</taxon>
        <taxon>Chelicerata</taxon>
        <taxon>Arachnida</taxon>
        <taxon>Araneae</taxon>
        <taxon>Araneomorphae</taxon>
        <taxon>Haplogynae</taxon>
        <taxon>Scytodoidea</taxon>
        <taxon>Scytodidae</taxon>
        <taxon>Scytodes</taxon>
    </lineage>
</organism>
<dbReference type="AlphaFoldDB" id="A0A0A0V6V4"/>
<reference evidence="1" key="2">
    <citation type="journal article" date="2014" name="J. Proteome Res.">
        <title>Spit and venom from scytodes spiders: a diverse and distinct cocktail.</title>
        <authorList>
            <person name="Zobel-Thropp P.A."/>
            <person name="Correa S.M."/>
            <person name="Garb J.E."/>
            <person name="Binford G.J."/>
        </authorList>
    </citation>
    <scope>NUCLEOTIDE SEQUENCE</scope>
    <source>
        <tissue evidence="1">Venom gland</tissue>
    </source>
</reference>
<accession>A0A0A0V6V4</accession>
<sequence>MLMRMASGASNSIIYLWASTQSTLAKLLKYIREYITYKKIEICTFTRLIVN</sequence>
<protein>
    <submittedName>
        <fullName evidence="1">Uncharacterized protein</fullName>
    </submittedName>
</protein>